<dbReference type="AlphaFoldDB" id="A0A7T5VE58"/>
<keyword evidence="2" id="KW-1185">Reference proteome</keyword>
<dbReference type="KEGG" id="dog:HP555_10385"/>
<protein>
    <submittedName>
        <fullName evidence="1">Uncharacterized protein</fullName>
    </submittedName>
</protein>
<organism evidence="1 2">
    <name type="scientific">Desulfobulbus oligotrophicus</name>
    <dbReference type="NCBI Taxonomy" id="1909699"/>
    <lineage>
        <taxon>Bacteria</taxon>
        <taxon>Pseudomonadati</taxon>
        <taxon>Thermodesulfobacteriota</taxon>
        <taxon>Desulfobulbia</taxon>
        <taxon>Desulfobulbales</taxon>
        <taxon>Desulfobulbaceae</taxon>
        <taxon>Desulfobulbus</taxon>
    </lineage>
</organism>
<proteinExistence type="predicted"/>
<dbReference type="Proteomes" id="UP000596092">
    <property type="component" value="Chromosome"/>
</dbReference>
<reference evidence="1 2" key="1">
    <citation type="submission" date="2020-05" db="EMBL/GenBank/DDBJ databases">
        <title>Complete genome of Desulfobulbus oligotrophicus.</title>
        <authorList>
            <person name="Podar M."/>
        </authorList>
    </citation>
    <scope>NUCLEOTIDE SEQUENCE [LARGE SCALE GENOMIC DNA]</scope>
    <source>
        <strain evidence="1 2">Prop6</strain>
    </source>
</reference>
<accession>A0A7T5VE58</accession>
<gene>
    <name evidence="1" type="ORF">HP555_10385</name>
</gene>
<name>A0A7T5VE58_9BACT</name>
<sequence length="64" mass="7326">MKTIFIIVGSSHHYQKSMKSPRPLATAAAEPAYKERLAIRPKPDDLQAYMQSLMFDPVYQESIE</sequence>
<dbReference type="RefSeq" id="WP_199262199.1">
    <property type="nucleotide sequence ID" value="NZ_CP054140.1"/>
</dbReference>
<evidence type="ECO:0000313" key="2">
    <source>
        <dbReference type="Proteomes" id="UP000596092"/>
    </source>
</evidence>
<evidence type="ECO:0000313" key="1">
    <source>
        <dbReference type="EMBL" id="QQG66237.1"/>
    </source>
</evidence>
<dbReference type="EMBL" id="CP054140">
    <property type="protein sequence ID" value="QQG66237.1"/>
    <property type="molecule type" value="Genomic_DNA"/>
</dbReference>